<dbReference type="InterPro" id="IPR026992">
    <property type="entry name" value="DIOX_N"/>
</dbReference>
<dbReference type="PRINTS" id="PR00682">
    <property type="entry name" value="IPNSYNTHASE"/>
</dbReference>
<dbReference type="STRING" id="669874.A0A1E4TQK4"/>
<dbReference type="GO" id="GO:0016491">
    <property type="term" value="F:oxidoreductase activity"/>
    <property type="evidence" value="ECO:0007669"/>
    <property type="project" value="UniProtKB-KW"/>
</dbReference>
<reference evidence="4" key="1">
    <citation type="submission" date="2016-05" db="EMBL/GenBank/DDBJ databases">
        <title>Comparative genomics of biotechnologically important yeasts.</title>
        <authorList>
            <consortium name="DOE Joint Genome Institute"/>
            <person name="Riley R."/>
            <person name="Haridas S."/>
            <person name="Wolfe K.H."/>
            <person name="Lopes M.R."/>
            <person name="Hittinger C.T."/>
            <person name="Goker M."/>
            <person name="Salamov A."/>
            <person name="Wisecaver J."/>
            <person name="Long T.M."/>
            <person name="Aerts A.L."/>
            <person name="Barry K."/>
            <person name="Choi C."/>
            <person name="Clum A."/>
            <person name="Coughlan A.Y."/>
            <person name="Deshpande S."/>
            <person name="Douglass A.P."/>
            <person name="Hanson S.J."/>
            <person name="Klenk H.-P."/>
            <person name="Labutti K."/>
            <person name="Lapidus A."/>
            <person name="Lindquist E."/>
            <person name="Lipzen A."/>
            <person name="Meier-Kolthoff J.P."/>
            <person name="Ohm R.A."/>
            <person name="Otillar R.P."/>
            <person name="Pangilinan J."/>
            <person name="Peng Y."/>
            <person name="Rokas A."/>
            <person name="Rosa C.A."/>
            <person name="Scheuner C."/>
            <person name="Sibirny A.A."/>
            <person name="Slot J.C."/>
            <person name="Stielow J.B."/>
            <person name="Sun H."/>
            <person name="Kurtzman C.P."/>
            <person name="Blackwell M."/>
            <person name="Grigoriev I.V."/>
            <person name="Jeffries T.W."/>
        </authorList>
    </citation>
    <scope>NUCLEOTIDE SEQUENCE [LARGE SCALE GENOMIC DNA]</scope>
    <source>
        <strain evidence="4">NRRL Y-2460</strain>
    </source>
</reference>
<name>A0A1E4TQK4_PACTA</name>
<comment type="similarity">
    <text evidence="1">Belongs to the iron/ascorbate-dependent oxidoreductase family.</text>
</comment>
<keyword evidence="1" id="KW-0560">Oxidoreductase</keyword>
<proteinExistence type="inferred from homology"/>
<gene>
    <name evidence="3" type="ORF">PACTADRAFT_44338</name>
</gene>
<dbReference type="EMBL" id="KV454016">
    <property type="protein sequence ID" value="ODV94024.1"/>
    <property type="molecule type" value="Genomic_DNA"/>
</dbReference>
<dbReference type="SUPFAM" id="SSF51197">
    <property type="entry name" value="Clavaminate synthase-like"/>
    <property type="match status" value="1"/>
</dbReference>
<accession>A0A1E4TQK4</accession>
<sequence length="337" mass="38561">MGIRKVKEPEGNVPFRQLPIIDLTDLESEDYSKRKKVAEDVYKACTEVGFFYIKNHGISDELVKNVRKNADDFFKKVPIQEKLKIDRKNNEYFLGYAPYEALNEKEGKRPHSYESLLFGREAKYDKEFGKETGEKFDANNQWPPQDVLPEFKPCVSEYFSQMLTLSRKLIRIFALALNLDESFFDDKVTHPGSLLALNYYAAQVADNPDANTAIFPHTDHELFTILRQDDSVNSLEVVSGDGIWVPATPIPGTFVVNIGDALSIWTNNVFLSTLHRAINRSGTERYSIPFFFGADYEVVMKTLPSCITESRPKKYDNIVAGEHYLSKMSYAFKKSNK</sequence>
<keyword evidence="4" id="KW-1185">Reference proteome</keyword>
<dbReference type="Gene3D" id="2.60.120.330">
    <property type="entry name" value="B-lactam Antibiotic, Isopenicillin N Synthase, Chain"/>
    <property type="match status" value="1"/>
</dbReference>
<dbReference type="OrthoDB" id="288590at2759"/>
<dbReference type="AlphaFoldDB" id="A0A1E4TQK4"/>
<feature type="domain" description="Fe2OG dioxygenase" evidence="2">
    <location>
        <begin position="190"/>
        <end position="294"/>
    </location>
</feature>
<organism evidence="3 4">
    <name type="scientific">Pachysolen tannophilus NRRL Y-2460</name>
    <dbReference type="NCBI Taxonomy" id="669874"/>
    <lineage>
        <taxon>Eukaryota</taxon>
        <taxon>Fungi</taxon>
        <taxon>Dikarya</taxon>
        <taxon>Ascomycota</taxon>
        <taxon>Saccharomycotina</taxon>
        <taxon>Pichiomycetes</taxon>
        <taxon>Pachysolenaceae</taxon>
        <taxon>Pachysolen</taxon>
    </lineage>
</organism>
<evidence type="ECO:0000256" key="1">
    <source>
        <dbReference type="RuleBase" id="RU003682"/>
    </source>
</evidence>
<keyword evidence="1" id="KW-0408">Iron</keyword>
<dbReference type="GO" id="GO:0044283">
    <property type="term" value="P:small molecule biosynthetic process"/>
    <property type="evidence" value="ECO:0007669"/>
    <property type="project" value="UniProtKB-ARBA"/>
</dbReference>
<dbReference type="InterPro" id="IPR005123">
    <property type="entry name" value="Oxoglu/Fe-dep_dioxygenase_dom"/>
</dbReference>
<keyword evidence="1" id="KW-0479">Metal-binding</keyword>
<dbReference type="PANTHER" id="PTHR47990">
    <property type="entry name" value="2-OXOGLUTARATE (2OG) AND FE(II)-DEPENDENT OXYGENASE SUPERFAMILY PROTEIN-RELATED"/>
    <property type="match status" value="1"/>
</dbReference>
<dbReference type="InterPro" id="IPR050231">
    <property type="entry name" value="Iron_ascorbate_oxido_reductase"/>
</dbReference>
<dbReference type="Pfam" id="PF14226">
    <property type="entry name" value="DIOX_N"/>
    <property type="match status" value="1"/>
</dbReference>
<dbReference type="GO" id="GO:0046872">
    <property type="term" value="F:metal ion binding"/>
    <property type="evidence" value="ECO:0007669"/>
    <property type="project" value="UniProtKB-KW"/>
</dbReference>
<evidence type="ECO:0000313" key="3">
    <source>
        <dbReference type="EMBL" id="ODV94024.1"/>
    </source>
</evidence>
<evidence type="ECO:0000313" key="4">
    <source>
        <dbReference type="Proteomes" id="UP000094236"/>
    </source>
</evidence>
<dbReference type="Pfam" id="PF03171">
    <property type="entry name" value="2OG-FeII_Oxy"/>
    <property type="match status" value="1"/>
</dbReference>
<evidence type="ECO:0000259" key="2">
    <source>
        <dbReference type="PROSITE" id="PS51471"/>
    </source>
</evidence>
<dbReference type="InterPro" id="IPR027443">
    <property type="entry name" value="IPNS-like_sf"/>
</dbReference>
<protein>
    <recommendedName>
        <fullName evidence="2">Fe2OG dioxygenase domain-containing protein</fullName>
    </recommendedName>
</protein>
<dbReference type="PROSITE" id="PS51471">
    <property type="entry name" value="FE2OG_OXY"/>
    <property type="match status" value="1"/>
</dbReference>
<dbReference type="InterPro" id="IPR044861">
    <property type="entry name" value="IPNS-like_FE2OG_OXY"/>
</dbReference>
<dbReference type="Proteomes" id="UP000094236">
    <property type="component" value="Unassembled WGS sequence"/>
</dbReference>